<dbReference type="AlphaFoldDB" id="A0A944GQW6"/>
<reference evidence="6" key="2">
    <citation type="journal article" date="2021" name="Microorganisms">
        <title>Bacterial Dimethylsulfoniopropionate Biosynthesis in the East China Sea.</title>
        <authorList>
            <person name="Liu J."/>
            <person name="Zhang Y."/>
            <person name="Liu J."/>
            <person name="Zhong H."/>
            <person name="Williams B.T."/>
            <person name="Zheng Y."/>
            <person name="Curson A.R.J."/>
            <person name="Sun C."/>
            <person name="Sun H."/>
            <person name="Song D."/>
            <person name="Wagner Mackenzie B."/>
            <person name="Bermejo Martinez A."/>
            <person name="Todd J.D."/>
            <person name="Zhang X.H."/>
        </authorList>
    </citation>
    <scope>NUCLEOTIDE SEQUENCE</scope>
    <source>
        <strain evidence="6">AESS21</strain>
    </source>
</reference>
<evidence type="ECO:0000256" key="1">
    <source>
        <dbReference type="ARBA" id="ARBA00007749"/>
    </source>
</evidence>
<dbReference type="Proteomes" id="UP000705379">
    <property type="component" value="Unassembled WGS sequence"/>
</dbReference>
<dbReference type="EMBL" id="QTKU01000001">
    <property type="protein sequence ID" value="MBS8258892.1"/>
    <property type="molecule type" value="Genomic_DNA"/>
</dbReference>
<dbReference type="PANTHER" id="PTHR42978:SF6">
    <property type="entry name" value="QUORUM-QUENCHING LACTONASE YTNP-RELATED"/>
    <property type="match status" value="1"/>
</dbReference>
<reference evidence="6" key="1">
    <citation type="submission" date="2018-08" db="EMBL/GenBank/DDBJ databases">
        <authorList>
            <person name="Jin W."/>
            <person name="Wang H."/>
            <person name="Yang Y."/>
            <person name="Li M."/>
            <person name="Liu J."/>
        </authorList>
    </citation>
    <scope>NUCLEOTIDE SEQUENCE</scope>
    <source>
        <strain evidence="6">AESS21</strain>
    </source>
</reference>
<comment type="similarity">
    <text evidence="1">Belongs to the metallo-beta-lactamase superfamily.</text>
</comment>
<dbReference type="InterPro" id="IPR036866">
    <property type="entry name" value="RibonucZ/Hydroxyglut_hydro"/>
</dbReference>
<organism evidence="6 7">
    <name type="scientific">Roseibium polysiphoniae</name>
    <dbReference type="NCBI Taxonomy" id="2571221"/>
    <lineage>
        <taxon>Bacteria</taxon>
        <taxon>Pseudomonadati</taxon>
        <taxon>Pseudomonadota</taxon>
        <taxon>Alphaproteobacteria</taxon>
        <taxon>Hyphomicrobiales</taxon>
        <taxon>Stappiaceae</taxon>
        <taxon>Roseibium</taxon>
    </lineage>
</organism>
<proteinExistence type="inferred from homology"/>
<dbReference type="RefSeq" id="WP_213214626.1">
    <property type="nucleotide sequence ID" value="NZ_QTKU01000001.1"/>
</dbReference>
<dbReference type="InterPro" id="IPR051013">
    <property type="entry name" value="MBL_superfamily_lactonases"/>
</dbReference>
<accession>A0A944GQW6</accession>
<dbReference type="Gene3D" id="3.60.15.10">
    <property type="entry name" value="Ribonuclease Z/Hydroxyacylglutathione hydrolase-like"/>
    <property type="match status" value="1"/>
</dbReference>
<dbReference type="InterPro" id="IPR006311">
    <property type="entry name" value="TAT_signal"/>
</dbReference>
<dbReference type="PROSITE" id="PS51318">
    <property type="entry name" value="TAT"/>
    <property type="match status" value="1"/>
</dbReference>
<comment type="caution">
    <text evidence="6">The sequence shown here is derived from an EMBL/GenBank/DDBJ whole genome shotgun (WGS) entry which is preliminary data.</text>
</comment>
<sequence>MSETSTRLDRRGFLTGASTLAAGSALVAAGGLSVSSASASAPLAGQPMAGAIRRKVGSFEVTALLDGYLDIGSGQVLGHDENIAANLRKEAFVEGSGYRLPINAFLLNTGDKLVLVDAGTSDQMGPTLGKLGGALAVAGVTPEQIDAVLITHMHPDHLFGVLKPDGSKAFENAELLLPEIDYRFWFDDAALNAAPDAFKPFFLGARKSADAYAANQTLFASDKELLPGVTSVDLAGHTPGHVGFRVDSGDDGLFIIADAVHVSSLQFAQPDWGIAFDTDPAQAAKTRRKVLDEVSSDGHLVAGSHLPFPGFGHVARSGDGYRFAPADWQYSN</sequence>
<gene>
    <name evidence="6" type="ORF">DYI23_01565</name>
</gene>
<dbReference type="Pfam" id="PF00753">
    <property type="entry name" value="Lactamase_B"/>
    <property type="match status" value="1"/>
</dbReference>
<evidence type="ECO:0000313" key="7">
    <source>
        <dbReference type="Proteomes" id="UP000705379"/>
    </source>
</evidence>
<dbReference type="InterPro" id="IPR001279">
    <property type="entry name" value="Metallo-B-lactamas"/>
</dbReference>
<protein>
    <submittedName>
        <fullName evidence="6">MBL fold metallo-hydrolase</fullName>
    </submittedName>
</protein>
<feature type="domain" description="Metallo-beta-lactamase" evidence="5">
    <location>
        <begin position="101"/>
        <end position="305"/>
    </location>
</feature>
<dbReference type="GO" id="GO:0046872">
    <property type="term" value="F:metal ion binding"/>
    <property type="evidence" value="ECO:0007669"/>
    <property type="project" value="UniProtKB-KW"/>
</dbReference>
<dbReference type="SUPFAM" id="SSF56281">
    <property type="entry name" value="Metallo-hydrolase/oxidoreductase"/>
    <property type="match status" value="1"/>
</dbReference>
<dbReference type="PANTHER" id="PTHR42978">
    <property type="entry name" value="QUORUM-QUENCHING LACTONASE YTNP-RELATED-RELATED"/>
    <property type="match status" value="1"/>
</dbReference>
<keyword evidence="2" id="KW-0479">Metal-binding</keyword>
<dbReference type="SMART" id="SM00849">
    <property type="entry name" value="Lactamase_B"/>
    <property type="match status" value="1"/>
</dbReference>
<evidence type="ECO:0000256" key="2">
    <source>
        <dbReference type="ARBA" id="ARBA00022723"/>
    </source>
</evidence>
<keyword evidence="4" id="KW-0862">Zinc</keyword>
<dbReference type="GO" id="GO:0016787">
    <property type="term" value="F:hydrolase activity"/>
    <property type="evidence" value="ECO:0007669"/>
    <property type="project" value="UniProtKB-KW"/>
</dbReference>
<name>A0A944GQW6_9HYPH</name>
<evidence type="ECO:0000313" key="6">
    <source>
        <dbReference type="EMBL" id="MBS8258892.1"/>
    </source>
</evidence>
<evidence type="ECO:0000259" key="5">
    <source>
        <dbReference type="SMART" id="SM00849"/>
    </source>
</evidence>
<evidence type="ECO:0000256" key="3">
    <source>
        <dbReference type="ARBA" id="ARBA00022801"/>
    </source>
</evidence>
<dbReference type="CDD" id="cd07720">
    <property type="entry name" value="OPHC2-like_MBL-fold"/>
    <property type="match status" value="1"/>
</dbReference>
<keyword evidence="3" id="KW-0378">Hydrolase</keyword>
<evidence type="ECO:0000256" key="4">
    <source>
        <dbReference type="ARBA" id="ARBA00022833"/>
    </source>
</evidence>